<feature type="region of interest" description="Disordered" evidence="1">
    <location>
        <begin position="175"/>
        <end position="205"/>
    </location>
</feature>
<name>A0A5C3L7B9_COPMA</name>
<protein>
    <submittedName>
        <fullName evidence="2">Uncharacterized protein</fullName>
    </submittedName>
</protein>
<reference evidence="2 3" key="1">
    <citation type="journal article" date="2019" name="Nat. Ecol. Evol.">
        <title>Megaphylogeny resolves global patterns of mushroom evolution.</title>
        <authorList>
            <person name="Varga T."/>
            <person name="Krizsan K."/>
            <person name="Foldi C."/>
            <person name="Dima B."/>
            <person name="Sanchez-Garcia M."/>
            <person name="Sanchez-Ramirez S."/>
            <person name="Szollosi G.J."/>
            <person name="Szarkandi J.G."/>
            <person name="Papp V."/>
            <person name="Albert L."/>
            <person name="Andreopoulos W."/>
            <person name="Angelini C."/>
            <person name="Antonin V."/>
            <person name="Barry K.W."/>
            <person name="Bougher N.L."/>
            <person name="Buchanan P."/>
            <person name="Buyck B."/>
            <person name="Bense V."/>
            <person name="Catcheside P."/>
            <person name="Chovatia M."/>
            <person name="Cooper J."/>
            <person name="Damon W."/>
            <person name="Desjardin D."/>
            <person name="Finy P."/>
            <person name="Geml J."/>
            <person name="Haridas S."/>
            <person name="Hughes K."/>
            <person name="Justo A."/>
            <person name="Karasinski D."/>
            <person name="Kautmanova I."/>
            <person name="Kiss B."/>
            <person name="Kocsube S."/>
            <person name="Kotiranta H."/>
            <person name="LaButti K.M."/>
            <person name="Lechner B.E."/>
            <person name="Liimatainen K."/>
            <person name="Lipzen A."/>
            <person name="Lukacs Z."/>
            <person name="Mihaltcheva S."/>
            <person name="Morgado L.N."/>
            <person name="Niskanen T."/>
            <person name="Noordeloos M.E."/>
            <person name="Ohm R.A."/>
            <person name="Ortiz-Santana B."/>
            <person name="Ovrebo C."/>
            <person name="Racz N."/>
            <person name="Riley R."/>
            <person name="Savchenko A."/>
            <person name="Shiryaev A."/>
            <person name="Soop K."/>
            <person name="Spirin V."/>
            <person name="Szebenyi C."/>
            <person name="Tomsovsky M."/>
            <person name="Tulloss R.E."/>
            <person name="Uehling J."/>
            <person name="Grigoriev I.V."/>
            <person name="Vagvolgyi C."/>
            <person name="Papp T."/>
            <person name="Martin F.M."/>
            <person name="Miettinen O."/>
            <person name="Hibbett D.S."/>
            <person name="Nagy L.G."/>
        </authorList>
    </citation>
    <scope>NUCLEOTIDE SEQUENCE [LARGE SCALE GENOMIC DNA]</scope>
    <source>
        <strain evidence="2 3">CBS 121175</strain>
    </source>
</reference>
<evidence type="ECO:0000313" key="2">
    <source>
        <dbReference type="EMBL" id="TFK28585.1"/>
    </source>
</evidence>
<dbReference type="AlphaFoldDB" id="A0A5C3L7B9"/>
<sequence length="247" mass="27612">MPNYRPLPLAFTSMDHDSDSSDRKIHRYIQFAGPLPPDETTGKPGDVFIVVKNGGDTASAAGVPTEIYARGKSQWEKWECHRPEHPLVNGRVLGISKPTKGQRVYTWLGKRHVSHLANYNGDIQKETRDVLDSSYNVRERRGTSKAHRQHPKSWKFIHCNTGPDLQDNAGITLSLPPQAGANPDRDSTPNNLDTAQAETQTQVVPHQQATDDLEWFVPGQENGGVEFSSPPQYPWILDNPFLGFPQL</sequence>
<gene>
    <name evidence="2" type="ORF">FA15DRAFT_753285</name>
</gene>
<feature type="compositionally biased region" description="Polar residues" evidence="1">
    <location>
        <begin position="188"/>
        <end position="205"/>
    </location>
</feature>
<accession>A0A5C3L7B9</accession>
<evidence type="ECO:0000256" key="1">
    <source>
        <dbReference type="SAM" id="MobiDB-lite"/>
    </source>
</evidence>
<dbReference type="Proteomes" id="UP000307440">
    <property type="component" value="Unassembled WGS sequence"/>
</dbReference>
<proteinExistence type="predicted"/>
<organism evidence="2 3">
    <name type="scientific">Coprinopsis marcescibilis</name>
    <name type="common">Agaric fungus</name>
    <name type="synonym">Psathyrella marcescibilis</name>
    <dbReference type="NCBI Taxonomy" id="230819"/>
    <lineage>
        <taxon>Eukaryota</taxon>
        <taxon>Fungi</taxon>
        <taxon>Dikarya</taxon>
        <taxon>Basidiomycota</taxon>
        <taxon>Agaricomycotina</taxon>
        <taxon>Agaricomycetes</taxon>
        <taxon>Agaricomycetidae</taxon>
        <taxon>Agaricales</taxon>
        <taxon>Agaricineae</taxon>
        <taxon>Psathyrellaceae</taxon>
        <taxon>Coprinopsis</taxon>
    </lineage>
</organism>
<dbReference type="EMBL" id="ML210154">
    <property type="protein sequence ID" value="TFK28585.1"/>
    <property type="molecule type" value="Genomic_DNA"/>
</dbReference>
<evidence type="ECO:0000313" key="3">
    <source>
        <dbReference type="Proteomes" id="UP000307440"/>
    </source>
</evidence>
<keyword evidence="3" id="KW-1185">Reference proteome</keyword>